<evidence type="ECO:0000256" key="8">
    <source>
        <dbReference type="SAM" id="SignalP"/>
    </source>
</evidence>
<dbReference type="PANTHER" id="PTHR11705:SF143">
    <property type="entry name" value="SLL0236 PROTEIN"/>
    <property type="match status" value="1"/>
</dbReference>
<dbReference type="PANTHER" id="PTHR11705">
    <property type="entry name" value="PROTEASE FAMILY M14 CARBOXYPEPTIDASE A,B"/>
    <property type="match status" value="1"/>
</dbReference>
<dbReference type="PROSITE" id="PS52035">
    <property type="entry name" value="PEPTIDASE_M14"/>
    <property type="match status" value="1"/>
</dbReference>
<dbReference type="GO" id="GO:0005615">
    <property type="term" value="C:extracellular space"/>
    <property type="evidence" value="ECO:0007669"/>
    <property type="project" value="TreeGrafter"/>
</dbReference>
<dbReference type="Pfam" id="PF00246">
    <property type="entry name" value="Peptidase_M14"/>
    <property type="match status" value="1"/>
</dbReference>
<comment type="caution">
    <text evidence="10">The sequence shown here is derived from an EMBL/GenBank/DDBJ whole genome shotgun (WGS) entry which is preliminary data.</text>
</comment>
<dbReference type="GO" id="GO:0008270">
    <property type="term" value="F:zinc ion binding"/>
    <property type="evidence" value="ECO:0007669"/>
    <property type="project" value="InterPro"/>
</dbReference>
<gene>
    <name evidence="10" type="ORF">HNR07_002393</name>
</gene>
<evidence type="ECO:0000259" key="9">
    <source>
        <dbReference type="PROSITE" id="PS52035"/>
    </source>
</evidence>
<keyword evidence="4" id="KW-0378">Hydrolase</keyword>
<evidence type="ECO:0000256" key="7">
    <source>
        <dbReference type="PROSITE-ProRule" id="PRU01379"/>
    </source>
</evidence>
<dbReference type="Proteomes" id="UP000579647">
    <property type="component" value="Unassembled WGS sequence"/>
</dbReference>
<feature type="active site" description="Proton donor/acceptor" evidence="7">
    <location>
        <position position="676"/>
    </location>
</feature>
<feature type="chain" id="PRO_5032948001" description="Peptidase M14 domain-containing protein" evidence="8">
    <location>
        <begin position="36"/>
        <end position="813"/>
    </location>
</feature>
<evidence type="ECO:0000256" key="1">
    <source>
        <dbReference type="ARBA" id="ARBA00001947"/>
    </source>
</evidence>
<comment type="cofactor">
    <cofactor evidence="1">
        <name>Zn(2+)</name>
        <dbReference type="ChEBI" id="CHEBI:29105"/>
    </cofactor>
</comment>
<evidence type="ECO:0000256" key="3">
    <source>
        <dbReference type="ARBA" id="ARBA00022670"/>
    </source>
</evidence>
<dbReference type="EMBL" id="JACHDO010000001">
    <property type="protein sequence ID" value="MBB5491256.1"/>
    <property type="molecule type" value="Genomic_DNA"/>
</dbReference>
<dbReference type="SMART" id="SM00631">
    <property type="entry name" value="Zn_pept"/>
    <property type="match status" value="1"/>
</dbReference>
<dbReference type="Pfam" id="PF13290">
    <property type="entry name" value="CHB_HEX_C_1"/>
    <property type="match status" value="1"/>
</dbReference>
<dbReference type="GO" id="GO:0006508">
    <property type="term" value="P:proteolysis"/>
    <property type="evidence" value="ECO:0007669"/>
    <property type="project" value="UniProtKB-KW"/>
</dbReference>
<reference evidence="10 11" key="1">
    <citation type="submission" date="2020-08" db="EMBL/GenBank/DDBJ databases">
        <title>Sequencing the genomes of 1000 actinobacteria strains.</title>
        <authorList>
            <person name="Klenk H.-P."/>
        </authorList>
    </citation>
    <scope>NUCLEOTIDE SEQUENCE [LARGE SCALE GENOMIC DNA]</scope>
    <source>
        <strain evidence="10 11">DSM 44598</strain>
    </source>
</reference>
<evidence type="ECO:0000256" key="4">
    <source>
        <dbReference type="ARBA" id="ARBA00022801"/>
    </source>
</evidence>
<name>A0A840WID6_9ACTN</name>
<dbReference type="GO" id="GO:0004181">
    <property type="term" value="F:metallocarboxypeptidase activity"/>
    <property type="evidence" value="ECO:0007669"/>
    <property type="project" value="InterPro"/>
</dbReference>
<evidence type="ECO:0000256" key="5">
    <source>
        <dbReference type="ARBA" id="ARBA00022833"/>
    </source>
</evidence>
<keyword evidence="8" id="KW-0732">Signal</keyword>
<keyword evidence="6" id="KW-0482">Metalloprotease</keyword>
<accession>A0A840WID6</accession>
<evidence type="ECO:0000313" key="10">
    <source>
        <dbReference type="EMBL" id="MBB5491256.1"/>
    </source>
</evidence>
<dbReference type="Gene3D" id="3.40.630.10">
    <property type="entry name" value="Zn peptidases"/>
    <property type="match status" value="1"/>
</dbReference>
<keyword evidence="11" id="KW-1185">Reference proteome</keyword>
<protein>
    <recommendedName>
        <fullName evidence="9">Peptidase M14 domain-containing protein</fullName>
    </recommendedName>
</protein>
<evidence type="ECO:0000256" key="6">
    <source>
        <dbReference type="ARBA" id="ARBA00023049"/>
    </source>
</evidence>
<keyword evidence="3" id="KW-0645">Protease</keyword>
<dbReference type="InterPro" id="IPR000834">
    <property type="entry name" value="Peptidase_M14"/>
</dbReference>
<proteinExistence type="inferred from homology"/>
<dbReference type="RefSeq" id="WP_184364978.1">
    <property type="nucleotide sequence ID" value="NZ_BAAAKM010000045.1"/>
</dbReference>
<feature type="domain" description="Peptidase M14" evidence="9">
    <location>
        <begin position="385"/>
        <end position="707"/>
    </location>
</feature>
<evidence type="ECO:0000256" key="2">
    <source>
        <dbReference type="ARBA" id="ARBA00005988"/>
    </source>
</evidence>
<keyword evidence="5" id="KW-0862">Zinc</keyword>
<comment type="similarity">
    <text evidence="2 7">Belongs to the peptidase M14 family.</text>
</comment>
<sequence>MGHVTWSRSRRGARTGIVVGAALALLLPTPVPATAEPGATTLELDEVSVVEVFLNDREQLDQLVELGGDIAQLDPDGEHGFVAQAVIGPFDLDTYNDAGFTFGDVVYTESDAQERVEEREAAIEELRAESGVGTFSSPESGSDSDDLRILRADYFESRNGSFLSVEVGSSFGQDGSFQLTVERDAGPGTEIGDGGTQTLNPFVDVGVYMYHRGQAPVQERPDRIRVTSPHGGTTVAEVDEWLPDPDRPGDPLPYTDFLNAYMTPGELYERIHQIADEYPDIAEVIELPHLTNGYRRHAQAILGVEVNGRNADRGVIVESLAYGHEGGNDLVVDLLDPGEPGSELSVGVEGDEIAVSLATDGGGAITTTAAEVVEAVNAGAGDLVRAFTFRGNAGDGVVRAEQVRASDFLNAPDEVSREPAPVYALRIGATRDGSKTGVLGYAQEHAREWQTPLVTIETAERLVRNYGIHDTTTELVDELDIFLMPSFNPDGANYSFYDVPMHRKNMTNYCDTDGARDQWAVERGAQWGVDNNRNYGAYTLWDGYAGASFNCTSTTFAGPEELGPLSQPENQNLVWLVDTHDNIDFSMNIHSSGDYFMWSPGAYVAQGRVPTPRPSAMEEAYFWESSASILTAIKEHRGTVVTPARTGPIIDVLYSAAGNSGDHLWYENGVFAWNFELGQAGFQPPWEEAHAQGMEYANGLYTMLEVALEYQNDRYRPRSSVSPRPGEHSGPVEVAFETNEPAEIHYTLDGSRPDFDSPKLELTGVRGELETLLIEETTTVHWFVVDIAGNTEGGYDPDGNARNHRRGTWTITD</sequence>
<feature type="signal peptide" evidence="8">
    <location>
        <begin position="1"/>
        <end position="35"/>
    </location>
</feature>
<dbReference type="AlphaFoldDB" id="A0A840WID6"/>
<dbReference type="SUPFAM" id="SSF53187">
    <property type="entry name" value="Zn-dependent exopeptidases"/>
    <property type="match status" value="1"/>
</dbReference>
<organism evidence="10 11">
    <name type="scientific">Nocardiopsis metallicus</name>
    <dbReference type="NCBI Taxonomy" id="179819"/>
    <lineage>
        <taxon>Bacteria</taxon>
        <taxon>Bacillati</taxon>
        <taxon>Actinomycetota</taxon>
        <taxon>Actinomycetes</taxon>
        <taxon>Streptosporangiales</taxon>
        <taxon>Nocardiopsidaceae</taxon>
        <taxon>Nocardiopsis</taxon>
    </lineage>
</organism>
<evidence type="ECO:0000313" key="11">
    <source>
        <dbReference type="Proteomes" id="UP000579647"/>
    </source>
</evidence>
<dbReference type="InterPro" id="IPR059177">
    <property type="entry name" value="GH29D-like_dom"/>
</dbReference>